<gene>
    <name evidence="2" type="ORF">OI18_08490</name>
</gene>
<comment type="caution">
    <text evidence="2">The sequence shown here is derived from an EMBL/GenBank/DDBJ whole genome shotgun (WGS) entry which is preliminary data.</text>
</comment>
<dbReference type="RefSeq" id="WP_039138966.1">
    <property type="nucleotide sequence ID" value="NZ_JSVC01000009.1"/>
</dbReference>
<dbReference type="OrthoDB" id="9811523at2"/>
<evidence type="ECO:0000313" key="2">
    <source>
        <dbReference type="EMBL" id="KIC94930.1"/>
    </source>
</evidence>
<proteinExistence type="predicted"/>
<feature type="domain" description="N-acetyltransferase" evidence="1">
    <location>
        <begin position="1"/>
        <end position="161"/>
    </location>
</feature>
<organism evidence="2 3">
    <name type="scientific">Flavihumibacter solisilvae</name>
    <dbReference type="NCBI Taxonomy" id="1349421"/>
    <lineage>
        <taxon>Bacteria</taxon>
        <taxon>Pseudomonadati</taxon>
        <taxon>Bacteroidota</taxon>
        <taxon>Chitinophagia</taxon>
        <taxon>Chitinophagales</taxon>
        <taxon>Chitinophagaceae</taxon>
        <taxon>Flavihumibacter</taxon>
    </lineage>
</organism>
<dbReference type="InterPro" id="IPR016181">
    <property type="entry name" value="Acyl_CoA_acyltransferase"/>
</dbReference>
<evidence type="ECO:0000259" key="1">
    <source>
        <dbReference type="PROSITE" id="PS51186"/>
    </source>
</evidence>
<dbReference type="Pfam" id="PF00583">
    <property type="entry name" value="Acetyltransf_1"/>
    <property type="match status" value="1"/>
</dbReference>
<name>A0A0C1IL85_9BACT</name>
<evidence type="ECO:0000313" key="3">
    <source>
        <dbReference type="Proteomes" id="UP000031408"/>
    </source>
</evidence>
<dbReference type="InterPro" id="IPR000182">
    <property type="entry name" value="GNAT_dom"/>
</dbReference>
<dbReference type="PROSITE" id="PS51186">
    <property type="entry name" value="GNAT"/>
    <property type="match status" value="1"/>
</dbReference>
<dbReference type="AlphaFoldDB" id="A0A0C1IL85"/>
<protein>
    <recommendedName>
        <fullName evidence="1">N-acetyltransferase domain-containing protein</fullName>
    </recommendedName>
</protein>
<keyword evidence="3" id="KW-1185">Reference proteome</keyword>
<dbReference type="SUPFAM" id="SSF55729">
    <property type="entry name" value="Acyl-CoA N-acyltransferases (Nat)"/>
    <property type="match status" value="1"/>
</dbReference>
<dbReference type="EMBL" id="JSVC01000009">
    <property type="protein sequence ID" value="KIC94930.1"/>
    <property type="molecule type" value="Genomic_DNA"/>
</dbReference>
<dbReference type="Proteomes" id="UP000031408">
    <property type="component" value="Unassembled WGS sequence"/>
</dbReference>
<dbReference type="STRING" id="1349421.OI18_08490"/>
<accession>A0A0C1IL85</accession>
<sequence>MIRKYTEEDFFLLQSWITDATTLFQVAGSSWTYPLTPTQINRHRLDHPHKQLYIGYDQRNEPVAIGEIITNDEHSPRLGRILVGDQAKRGKGLGERFVRELVDECVRLHNPRNICLFVLESNVAAANCYKKIGFQFTDETIPDMVFQDKSFRVLKMVMNLKERETVA</sequence>
<dbReference type="Gene3D" id="3.40.630.30">
    <property type="match status" value="1"/>
</dbReference>
<reference evidence="2 3" key="1">
    <citation type="submission" date="2014-11" db="EMBL/GenBank/DDBJ databases">
        <title>Genome sequence of Flavihumibacter solisilvae 3-3.</title>
        <authorList>
            <person name="Zhou G."/>
            <person name="Li M."/>
            <person name="Wang G."/>
        </authorList>
    </citation>
    <scope>NUCLEOTIDE SEQUENCE [LARGE SCALE GENOMIC DNA]</scope>
    <source>
        <strain evidence="2 3">3-3</strain>
    </source>
</reference>
<dbReference type="GO" id="GO:0016747">
    <property type="term" value="F:acyltransferase activity, transferring groups other than amino-acyl groups"/>
    <property type="evidence" value="ECO:0007669"/>
    <property type="project" value="InterPro"/>
</dbReference>